<reference evidence="1" key="1">
    <citation type="submission" date="2020-06" db="EMBL/GenBank/DDBJ databases">
        <title>Whole Genome Sequence of Halomonas aquamarina MB598.</title>
        <authorList>
            <person name="Pervaiz M."/>
            <person name="Fariq A."/>
            <person name="Yasmin A."/>
            <person name="Welch M."/>
        </authorList>
    </citation>
    <scope>NUCLEOTIDE SEQUENCE</scope>
    <source>
        <strain evidence="1">MB598</strain>
    </source>
</reference>
<proteinExistence type="predicted"/>
<evidence type="ECO:0000313" key="2">
    <source>
        <dbReference type="Proteomes" id="UP001319846"/>
    </source>
</evidence>
<protein>
    <submittedName>
        <fullName evidence="1">Cyclodeaminase/cyclohydrolase family protein</fullName>
    </submittedName>
</protein>
<dbReference type="EMBL" id="JABYQT010000008">
    <property type="protein sequence ID" value="MBZ5488505.1"/>
    <property type="molecule type" value="Genomic_DNA"/>
</dbReference>
<name>A0ACC5VXA7_9GAMM</name>
<keyword evidence="2" id="KW-1185">Reference proteome</keyword>
<accession>A0ACC5VXA7</accession>
<gene>
    <name evidence="1" type="ORF">HW452_13320</name>
</gene>
<organism evidence="1 2">
    <name type="scientific">Vreelandella aquamarina</name>
    <dbReference type="NCBI Taxonomy" id="77097"/>
    <lineage>
        <taxon>Bacteria</taxon>
        <taxon>Pseudomonadati</taxon>
        <taxon>Pseudomonadota</taxon>
        <taxon>Gammaproteobacteria</taxon>
        <taxon>Oceanospirillales</taxon>
        <taxon>Halomonadaceae</taxon>
        <taxon>Vreelandella</taxon>
    </lineage>
</organism>
<comment type="caution">
    <text evidence="1">The sequence shown here is derived from an EMBL/GenBank/DDBJ whole genome shotgun (WGS) entry which is preliminary data.</text>
</comment>
<evidence type="ECO:0000313" key="1">
    <source>
        <dbReference type="EMBL" id="MBZ5488505.1"/>
    </source>
</evidence>
<dbReference type="Proteomes" id="UP001319846">
    <property type="component" value="Unassembled WGS sequence"/>
</dbReference>
<sequence>MQDAKEHSPVWEQRLDHFRDSLAHRPMPGCGAAASVTAALGMALMLKGVHLSQQHETSEARRVLIDEGERLKAQLAPLADKDIAAFEGLMEAFQMPHGNEHEENARRRAIQQAAATAVDVPLTTARLCREALALGERAGEYSERQFASDAQAGCELLVAALRSVLLNVEANIDSLGSDAEKRHAQAAHDELKKQVGASARQDAV</sequence>